<evidence type="ECO:0000313" key="3">
    <source>
        <dbReference type="Proteomes" id="UP001156691"/>
    </source>
</evidence>
<name>A0ABQ5WAB9_9HYPH</name>
<dbReference type="InterPro" id="IPR006103">
    <property type="entry name" value="Glyco_hydro_2_cat"/>
</dbReference>
<accession>A0ABQ5WAB9</accession>
<sequence>MLFSTSLDGEWFFALDPEGRGEAEAWFRAELSDTIHLPGSVDEAKKTPPTEGGTMSYLSRRHPYVGKAWYAREFDVAAQADGLFHHLALERPHGEVNVWIDGLKLGRDESLSTENRFLIGPLATGTHRLVMMIDNSRFEAVGDAIARNGPKMADVAHSKTEHTQTNWNGVVGYLRIEAARASVARVDVFAPHHKALVRIELDAFDPDNRWPTFWTEPHQDELKLSFAFGDGTAPLELTYPVTIDSGYTSVEFEVELPAEVGRWDEINPVVHRLIVEWLRDGVPQDRRAVSFGIRSFKREGKRLTLNDRPVFLRGTLDCCIFPLTGYPPTDHAGWRKVFETAKAYGLNHIRYHSYCPPRAAFEVADEMGMLLHVETPVWPVLGSDPHLDRYIHAEAERIVRDYGNHPSFVMLCVGNEVNGSGVHAFLERFVDHWKSRDDRRVYTGGSGWPTLKRADYISKPEPRNQRWGEGLAGRLNARPLETLTDWSDWRDSVPMPLVSHETGQWCVYPNLEEIEKYTGVLEARNFVMVRDDLEKKGLLPLARDYMLASGALQTQLYKEEMEAALRTRDFAGTQLLGLQDFPGQGTALVGVVDSFWDEKPYVSPQAFREFCAPIVPLVRAGKFMCETGEVFSADVQIAQFGPGDLDTPRIAWSLSDGQETVASGVLEPGKLATGHLHDVGRVEIATDDLAAPRSYELVVSLEGTDYRNRWGVWVMPADKAAKPVAIVEALDADVLARVAAGEAVVFSPPPEAMKPNAALGHTCAFWNTLWTDGQEPHTLGLLNETDHPVLAGFPIARHSDWHLWELTFARRALDIAGVGFAPVIRVVDDWNENRDLVMLAEARIGSGRLIVSGVDLEGDLEKRPVARALRNAVADYAAAGKNDAPAIEAEAVAAWWERIRA</sequence>
<evidence type="ECO:0000313" key="2">
    <source>
        <dbReference type="EMBL" id="GLQ56749.1"/>
    </source>
</evidence>
<comment type="caution">
    <text evidence="2">The sequence shown here is derived from an EMBL/GenBank/DDBJ whole genome shotgun (WGS) entry which is preliminary data.</text>
</comment>
<dbReference type="PANTHER" id="PTHR42732:SF1">
    <property type="entry name" value="BETA-MANNOSIDASE"/>
    <property type="match status" value="1"/>
</dbReference>
<reference evidence="3" key="1">
    <citation type="journal article" date="2019" name="Int. J. Syst. Evol. Microbiol.">
        <title>The Global Catalogue of Microorganisms (GCM) 10K type strain sequencing project: providing services to taxonomists for standard genome sequencing and annotation.</title>
        <authorList>
            <consortium name="The Broad Institute Genomics Platform"/>
            <consortium name="The Broad Institute Genome Sequencing Center for Infectious Disease"/>
            <person name="Wu L."/>
            <person name="Ma J."/>
        </authorList>
    </citation>
    <scope>NUCLEOTIDE SEQUENCE [LARGE SCALE GENOMIC DNA]</scope>
    <source>
        <strain evidence="3">NBRC 112416</strain>
    </source>
</reference>
<dbReference type="Gene3D" id="2.60.120.260">
    <property type="entry name" value="Galactose-binding domain-like"/>
    <property type="match status" value="1"/>
</dbReference>
<dbReference type="InterPro" id="IPR051913">
    <property type="entry name" value="GH2_Domain-Containing"/>
</dbReference>
<organism evidence="2 3">
    <name type="scientific">Devosia nitrariae</name>
    <dbReference type="NCBI Taxonomy" id="2071872"/>
    <lineage>
        <taxon>Bacteria</taxon>
        <taxon>Pseudomonadati</taxon>
        <taxon>Pseudomonadota</taxon>
        <taxon>Alphaproteobacteria</taxon>
        <taxon>Hyphomicrobiales</taxon>
        <taxon>Devosiaceae</taxon>
        <taxon>Devosia</taxon>
    </lineage>
</organism>
<gene>
    <name evidence="2" type="ORF">GCM10010862_40080</name>
</gene>
<dbReference type="SUPFAM" id="SSF49785">
    <property type="entry name" value="Galactose-binding domain-like"/>
    <property type="match status" value="1"/>
</dbReference>
<dbReference type="SUPFAM" id="SSF51445">
    <property type="entry name" value="(Trans)glycosidases"/>
    <property type="match status" value="1"/>
</dbReference>
<keyword evidence="3" id="KW-1185">Reference proteome</keyword>
<protein>
    <submittedName>
        <fullName evidence="2">Beta-galactosidase</fullName>
    </submittedName>
</protein>
<evidence type="ECO:0000259" key="1">
    <source>
        <dbReference type="Pfam" id="PF02836"/>
    </source>
</evidence>
<dbReference type="Pfam" id="PF02836">
    <property type="entry name" value="Glyco_hydro_2_C"/>
    <property type="match status" value="1"/>
</dbReference>
<proteinExistence type="predicted"/>
<dbReference type="EMBL" id="BSNS01000022">
    <property type="protein sequence ID" value="GLQ56749.1"/>
    <property type="molecule type" value="Genomic_DNA"/>
</dbReference>
<dbReference type="InterPro" id="IPR008979">
    <property type="entry name" value="Galactose-bd-like_sf"/>
</dbReference>
<dbReference type="RefSeq" id="WP_284342154.1">
    <property type="nucleotide sequence ID" value="NZ_BSNS01000022.1"/>
</dbReference>
<dbReference type="InterPro" id="IPR017853">
    <property type="entry name" value="GH"/>
</dbReference>
<dbReference type="Proteomes" id="UP001156691">
    <property type="component" value="Unassembled WGS sequence"/>
</dbReference>
<dbReference type="PANTHER" id="PTHR42732">
    <property type="entry name" value="BETA-GALACTOSIDASE"/>
    <property type="match status" value="1"/>
</dbReference>
<feature type="domain" description="Glycoside hydrolase family 2 catalytic" evidence="1">
    <location>
        <begin position="359"/>
        <end position="441"/>
    </location>
</feature>
<dbReference type="Gene3D" id="3.20.20.80">
    <property type="entry name" value="Glycosidases"/>
    <property type="match status" value="1"/>
</dbReference>